<evidence type="ECO:0000313" key="3">
    <source>
        <dbReference type="Proteomes" id="UP001150924"/>
    </source>
</evidence>
<keyword evidence="1" id="KW-1133">Transmembrane helix</keyword>
<feature type="transmembrane region" description="Helical" evidence="1">
    <location>
        <begin position="62"/>
        <end position="83"/>
    </location>
</feature>
<organism evidence="2 3">
    <name type="scientific">Nannocystis pusilla</name>
    <dbReference type="NCBI Taxonomy" id="889268"/>
    <lineage>
        <taxon>Bacteria</taxon>
        <taxon>Pseudomonadati</taxon>
        <taxon>Myxococcota</taxon>
        <taxon>Polyangia</taxon>
        <taxon>Nannocystales</taxon>
        <taxon>Nannocystaceae</taxon>
        <taxon>Nannocystis</taxon>
    </lineage>
</organism>
<proteinExistence type="predicted"/>
<dbReference type="EMBL" id="JAPNKE010000002">
    <property type="protein sequence ID" value="MCY1004180.1"/>
    <property type="molecule type" value="Genomic_DNA"/>
</dbReference>
<dbReference type="Proteomes" id="UP001150924">
    <property type="component" value="Unassembled WGS sequence"/>
</dbReference>
<name>A0A9X3IUS8_9BACT</name>
<comment type="caution">
    <text evidence="2">The sequence shown here is derived from an EMBL/GenBank/DDBJ whole genome shotgun (WGS) entry which is preliminary data.</text>
</comment>
<feature type="transmembrane region" description="Helical" evidence="1">
    <location>
        <begin position="34"/>
        <end position="55"/>
    </location>
</feature>
<keyword evidence="1" id="KW-0812">Transmembrane</keyword>
<reference evidence="2" key="1">
    <citation type="submission" date="2022-11" db="EMBL/GenBank/DDBJ databases">
        <title>Minimal conservation of predation-associated metabolite biosynthetic gene clusters underscores biosynthetic potential of Myxococcota including descriptions for ten novel species: Archangium lansinium sp. nov., Myxococcus landrumus sp. nov., Nannocystis bai.</title>
        <authorList>
            <person name="Ahearne A."/>
            <person name="Stevens C."/>
            <person name="Phillips K."/>
        </authorList>
    </citation>
    <scope>NUCLEOTIDE SEQUENCE</scope>
    <source>
        <strain evidence="2">Na p29</strain>
    </source>
</reference>
<evidence type="ECO:0000313" key="2">
    <source>
        <dbReference type="EMBL" id="MCY1004180.1"/>
    </source>
</evidence>
<keyword evidence="1" id="KW-0472">Membrane</keyword>
<keyword evidence="3" id="KW-1185">Reference proteome</keyword>
<feature type="transmembrane region" description="Helical" evidence="1">
    <location>
        <begin position="143"/>
        <end position="161"/>
    </location>
</feature>
<protein>
    <submittedName>
        <fullName evidence="2">Uncharacterized protein</fullName>
    </submittedName>
</protein>
<sequence>MTILRSVCLGLLAAVVIVLVLVAAQGHGDDRLYWLLLLPLLALHCAAVFSPSAGWRRRLVRGALGFAGAAAAGFATYACLAALTDWFRGLDDARSLVLVVLHAAVPGGTAAAADSPGRGLALAGGLTLGLGLAGELAGNAHPGYTILLAVGTFAGALANALDLGRPRAK</sequence>
<dbReference type="AlphaFoldDB" id="A0A9X3IUS8"/>
<accession>A0A9X3IUS8</accession>
<evidence type="ECO:0000256" key="1">
    <source>
        <dbReference type="SAM" id="Phobius"/>
    </source>
</evidence>
<gene>
    <name evidence="2" type="ORF">OV079_01075</name>
</gene>
<dbReference type="RefSeq" id="WP_267765716.1">
    <property type="nucleotide sequence ID" value="NZ_JAPNKE010000002.1"/>
</dbReference>